<dbReference type="KEGG" id="cck:Ccar_13890"/>
<keyword evidence="1" id="KW-1133">Transmembrane helix</keyword>
<sequence length="81" mass="9476">MHKMDSFLVFIILTLSTIIISFIGVIKNMKLLIKKKSKPIHIVLLIICTLIFLFFTCWLLIILSFQSYNPDSILYKIFVKP</sequence>
<dbReference type="Proteomes" id="UP000004198">
    <property type="component" value="Unassembled WGS sequence"/>
</dbReference>
<keyword evidence="1" id="KW-0472">Membrane</keyword>
<proteinExistence type="predicted"/>
<accession>C6Q2Y8</accession>
<name>C6Q2Y8_9CLOT</name>
<organism evidence="2 3">
    <name type="scientific">Clostridium carboxidivorans P7</name>
    <dbReference type="NCBI Taxonomy" id="536227"/>
    <lineage>
        <taxon>Bacteria</taxon>
        <taxon>Bacillati</taxon>
        <taxon>Bacillota</taxon>
        <taxon>Clostridia</taxon>
        <taxon>Eubacteriales</taxon>
        <taxon>Clostridiaceae</taxon>
        <taxon>Clostridium</taxon>
    </lineage>
</organism>
<evidence type="ECO:0000256" key="1">
    <source>
        <dbReference type="SAM" id="Phobius"/>
    </source>
</evidence>
<dbReference type="PATRIC" id="fig|536227.13.peg.2909"/>
<evidence type="ECO:0000313" key="2">
    <source>
        <dbReference type="EMBL" id="EET84144.1"/>
    </source>
</evidence>
<gene>
    <name evidence="2" type="ORF">CcarbDRAFT_5407</name>
</gene>
<feature type="transmembrane region" description="Helical" evidence="1">
    <location>
        <begin position="6"/>
        <end position="26"/>
    </location>
</feature>
<keyword evidence="3" id="KW-1185">Reference proteome</keyword>
<evidence type="ECO:0000313" key="3">
    <source>
        <dbReference type="Proteomes" id="UP000004198"/>
    </source>
</evidence>
<dbReference type="AlphaFoldDB" id="C6Q2Y8"/>
<keyword evidence="1" id="KW-0812">Transmembrane</keyword>
<comment type="caution">
    <text evidence="2">The sequence shown here is derived from an EMBL/GenBank/DDBJ whole genome shotgun (WGS) entry which is preliminary data.</text>
</comment>
<dbReference type="EMBL" id="ACVI01000217">
    <property type="protein sequence ID" value="EET84144.1"/>
    <property type="molecule type" value="Genomic_DNA"/>
</dbReference>
<reference evidence="2 3" key="1">
    <citation type="submission" date="2009-06" db="EMBL/GenBank/DDBJ databases">
        <title>The draft genome of Clostridium carboxidivorans P7.</title>
        <authorList>
            <consortium name="US DOE Joint Genome Institute (JGI-PGF)"/>
            <person name="Lucas S."/>
            <person name="Copeland A."/>
            <person name="Lapidus A."/>
            <person name="Glavina del Rio T."/>
            <person name="Tice H."/>
            <person name="Bruce D."/>
            <person name="Goodwin L."/>
            <person name="Pitluck S."/>
            <person name="Larimer F."/>
            <person name="Land M.L."/>
            <person name="Hauser L."/>
            <person name="Hemme C.L."/>
        </authorList>
    </citation>
    <scope>NUCLEOTIDE SEQUENCE [LARGE SCALE GENOMIC DNA]</scope>
    <source>
        <strain evidence="2 3">P7</strain>
    </source>
</reference>
<protein>
    <submittedName>
        <fullName evidence="2">Uncharacterized protein</fullName>
    </submittedName>
</protein>
<feature type="transmembrane region" description="Helical" evidence="1">
    <location>
        <begin position="42"/>
        <end position="65"/>
    </location>
</feature>